<reference evidence="2 3" key="1">
    <citation type="submission" date="2020-07" db="EMBL/GenBank/DDBJ databases">
        <authorList>
            <person name="Feng X."/>
        </authorList>
    </citation>
    <scope>NUCLEOTIDE SEQUENCE [LARGE SCALE GENOMIC DNA]</scope>
    <source>
        <strain evidence="2 3">JCM31066</strain>
    </source>
</reference>
<sequence length="328" mass="36612">MPTKKPDLRSQTGFQQIENLGEFSMQSPVHSRTNVKSRTKTSGADFAASAPPAHAAKSPAALPCLETNNSIQSYRPTAQKASKLIIAEAVLELIQIEGIETILFGTLTFPKPVTLKEAQKAWNSAASNAIRPAILKGCRILEPHKSRQPHYHLVIATGQDVRRGFDFDAYQEARAHHWASAEGRKATRIYGASANDELREWWTFFRRLERFGFGRSEAVPIYKAGEAAAEYASKYVSDLDRPIEFRGARLYAPINWKPSTKRGFGFVESGRAWRLAVAKIAQDLGFTSEADFRREFGSNWAWGLRGTIFSIAQDIKAEHSQRAQNEAT</sequence>
<evidence type="ECO:0000313" key="2">
    <source>
        <dbReference type="EMBL" id="MBC2594032.1"/>
    </source>
</evidence>
<dbReference type="AlphaFoldDB" id="A0A842HC87"/>
<proteinExistence type="predicted"/>
<evidence type="ECO:0000256" key="1">
    <source>
        <dbReference type="SAM" id="MobiDB-lite"/>
    </source>
</evidence>
<feature type="region of interest" description="Disordered" evidence="1">
    <location>
        <begin position="19"/>
        <end position="52"/>
    </location>
</feature>
<accession>A0A842HC87</accession>
<evidence type="ECO:0000313" key="3">
    <source>
        <dbReference type="Proteomes" id="UP000546464"/>
    </source>
</evidence>
<organism evidence="2 3">
    <name type="scientific">Ruficoccus amylovorans</name>
    <dbReference type="NCBI Taxonomy" id="1804625"/>
    <lineage>
        <taxon>Bacteria</taxon>
        <taxon>Pseudomonadati</taxon>
        <taxon>Verrucomicrobiota</taxon>
        <taxon>Opitutia</taxon>
        <taxon>Puniceicoccales</taxon>
        <taxon>Cerasicoccaceae</taxon>
        <taxon>Ruficoccus</taxon>
    </lineage>
</organism>
<feature type="compositionally biased region" description="Polar residues" evidence="1">
    <location>
        <begin position="19"/>
        <end position="32"/>
    </location>
</feature>
<dbReference type="EMBL" id="JACHVB010000020">
    <property type="protein sequence ID" value="MBC2594032.1"/>
    <property type="molecule type" value="Genomic_DNA"/>
</dbReference>
<keyword evidence="3" id="KW-1185">Reference proteome</keyword>
<dbReference type="RefSeq" id="WP_185675015.1">
    <property type="nucleotide sequence ID" value="NZ_JACHVB010000020.1"/>
</dbReference>
<gene>
    <name evidence="2" type="ORF">H5P28_07130</name>
</gene>
<name>A0A842HC87_9BACT</name>
<feature type="compositionally biased region" description="Low complexity" evidence="1">
    <location>
        <begin position="42"/>
        <end position="52"/>
    </location>
</feature>
<comment type="caution">
    <text evidence="2">The sequence shown here is derived from an EMBL/GenBank/DDBJ whole genome shotgun (WGS) entry which is preliminary data.</text>
</comment>
<dbReference type="Proteomes" id="UP000546464">
    <property type="component" value="Unassembled WGS sequence"/>
</dbReference>
<protein>
    <recommendedName>
        <fullName evidence="4">Replication protein</fullName>
    </recommendedName>
</protein>
<evidence type="ECO:0008006" key="4">
    <source>
        <dbReference type="Google" id="ProtNLM"/>
    </source>
</evidence>